<keyword evidence="1" id="KW-0808">Transferase</keyword>
<dbReference type="InterPro" id="IPR048254">
    <property type="entry name" value="CDP_ALCOHOL_P_TRANSF_CS"/>
</dbReference>
<feature type="non-terminal residue" evidence="2">
    <location>
        <position position="94"/>
    </location>
</feature>
<proteinExistence type="predicted"/>
<dbReference type="GO" id="GO:0016780">
    <property type="term" value="F:phosphotransferase activity, for other substituted phosphate groups"/>
    <property type="evidence" value="ECO:0007669"/>
    <property type="project" value="InterPro"/>
</dbReference>
<name>A0A382LAW4_9ZZZZ</name>
<dbReference type="GO" id="GO:0016020">
    <property type="term" value="C:membrane"/>
    <property type="evidence" value="ECO:0007669"/>
    <property type="project" value="InterPro"/>
</dbReference>
<dbReference type="InterPro" id="IPR000462">
    <property type="entry name" value="CDP-OH_P_trans"/>
</dbReference>
<accession>A0A382LAW4</accession>
<dbReference type="GO" id="GO:0008654">
    <property type="term" value="P:phospholipid biosynthetic process"/>
    <property type="evidence" value="ECO:0007669"/>
    <property type="project" value="InterPro"/>
</dbReference>
<dbReference type="Gene3D" id="1.20.120.1760">
    <property type="match status" value="1"/>
</dbReference>
<evidence type="ECO:0000256" key="1">
    <source>
        <dbReference type="ARBA" id="ARBA00022679"/>
    </source>
</evidence>
<organism evidence="2">
    <name type="scientific">marine metagenome</name>
    <dbReference type="NCBI Taxonomy" id="408172"/>
    <lineage>
        <taxon>unclassified sequences</taxon>
        <taxon>metagenomes</taxon>
        <taxon>ecological metagenomes</taxon>
    </lineage>
</organism>
<protein>
    <recommendedName>
        <fullName evidence="3">CDP-alcohol phosphatidyltransferase C-terminal domain-containing protein</fullName>
    </recommendedName>
</protein>
<evidence type="ECO:0000313" key="2">
    <source>
        <dbReference type="EMBL" id="SVC32282.1"/>
    </source>
</evidence>
<evidence type="ECO:0008006" key="3">
    <source>
        <dbReference type="Google" id="ProtNLM"/>
    </source>
</evidence>
<dbReference type="PROSITE" id="PS00379">
    <property type="entry name" value="CDP_ALCOHOL_P_TRANSF"/>
    <property type="match status" value="1"/>
</dbReference>
<dbReference type="Pfam" id="PF01066">
    <property type="entry name" value="CDP-OH_P_transf"/>
    <property type="match status" value="1"/>
</dbReference>
<sequence>MFFGFFSIGLLINGKPVHAGWIILIAGAFDSVDGKIARLLNIPSKFGTEFDSFADTISFCASPALLIYTVYIHGMDPLLGGLISFLPLMFGTIR</sequence>
<dbReference type="InterPro" id="IPR043130">
    <property type="entry name" value="CDP-OH_PTrfase_TM_dom"/>
</dbReference>
<reference evidence="2" key="1">
    <citation type="submission" date="2018-05" db="EMBL/GenBank/DDBJ databases">
        <authorList>
            <person name="Lanie J.A."/>
            <person name="Ng W.-L."/>
            <person name="Kazmierczak K.M."/>
            <person name="Andrzejewski T.M."/>
            <person name="Davidsen T.M."/>
            <person name="Wayne K.J."/>
            <person name="Tettelin H."/>
            <person name="Glass J.I."/>
            <person name="Rusch D."/>
            <person name="Podicherti R."/>
            <person name="Tsui H.-C.T."/>
            <person name="Winkler M.E."/>
        </authorList>
    </citation>
    <scope>NUCLEOTIDE SEQUENCE</scope>
</reference>
<gene>
    <name evidence="2" type="ORF">METZ01_LOCUS285136</name>
</gene>
<dbReference type="EMBL" id="UINC01085081">
    <property type="protein sequence ID" value="SVC32282.1"/>
    <property type="molecule type" value="Genomic_DNA"/>
</dbReference>
<dbReference type="AlphaFoldDB" id="A0A382LAW4"/>